<organism evidence="1 2">
    <name type="scientific">Streptomyces sanglieri</name>
    <dbReference type="NCBI Taxonomy" id="193460"/>
    <lineage>
        <taxon>Bacteria</taxon>
        <taxon>Bacillati</taxon>
        <taxon>Actinomycetota</taxon>
        <taxon>Actinomycetes</taxon>
        <taxon>Kitasatosporales</taxon>
        <taxon>Streptomycetaceae</taxon>
        <taxon>Streptomyces</taxon>
    </lineage>
</organism>
<protein>
    <submittedName>
        <fullName evidence="1">Uncharacterized protein</fullName>
    </submittedName>
</protein>
<evidence type="ECO:0000313" key="1">
    <source>
        <dbReference type="EMBL" id="MFD0623026.1"/>
    </source>
</evidence>
<proteinExistence type="predicted"/>
<accession>A0ABW2WRU3</accession>
<sequence>MDACVRCSLLQPEPYQRDRLIEIRDNLLDRIAEAQHEGWLGQVEGLEISPAGAEEKLTQPDAALKPSVIHLSLPTFSQIAGRSSTL</sequence>
<evidence type="ECO:0000313" key="2">
    <source>
        <dbReference type="Proteomes" id="UP001596915"/>
    </source>
</evidence>
<comment type="caution">
    <text evidence="1">The sequence shown here is derived from an EMBL/GenBank/DDBJ whole genome shotgun (WGS) entry which is preliminary data.</text>
</comment>
<dbReference type="EMBL" id="JBHTGL010000008">
    <property type="protein sequence ID" value="MFD0623026.1"/>
    <property type="molecule type" value="Genomic_DNA"/>
</dbReference>
<dbReference type="Proteomes" id="UP001596915">
    <property type="component" value="Unassembled WGS sequence"/>
</dbReference>
<reference evidence="2" key="1">
    <citation type="journal article" date="2019" name="Int. J. Syst. Evol. Microbiol.">
        <title>The Global Catalogue of Microorganisms (GCM) 10K type strain sequencing project: providing services to taxonomists for standard genome sequencing and annotation.</title>
        <authorList>
            <consortium name="The Broad Institute Genomics Platform"/>
            <consortium name="The Broad Institute Genome Sequencing Center for Infectious Disease"/>
            <person name="Wu L."/>
            <person name="Ma J."/>
        </authorList>
    </citation>
    <scope>NUCLEOTIDE SEQUENCE [LARGE SCALE GENOMIC DNA]</scope>
    <source>
        <strain evidence="2">JCM 12607</strain>
    </source>
</reference>
<gene>
    <name evidence="1" type="ORF">ACFQ2K_09620</name>
</gene>
<name>A0ABW2WRU3_9ACTN</name>
<keyword evidence="2" id="KW-1185">Reference proteome</keyword>